<feature type="signal peptide" evidence="1">
    <location>
        <begin position="1"/>
        <end position="23"/>
    </location>
</feature>
<evidence type="ECO:0000313" key="2">
    <source>
        <dbReference type="EMBL" id="OHX66784.1"/>
    </source>
</evidence>
<gene>
    <name evidence="2" type="ORF">NH26_10660</name>
</gene>
<proteinExistence type="predicted"/>
<accession>A0A1S1Z0I6</accession>
<name>A0A1S1Z0I6_FLAPC</name>
<keyword evidence="3" id="KW-1185">Reference proteome</keyword>
<dbReference type="Proteomes" id="UP000179797">
    <property type="component" value="Unassembled WGS sequence"/>
</dbReference>
<dbReference type="EMBL" id="JRYR02000001">
    <property type="protein sequence ID" value="OHX66784.1"/>
    <property type="molecule type" value="Genomic_DNA"/>
</dbReference>
<evidence type="ECO:0008006" key="4">
    <source>
        <dbReference type="Google" id="ProtNLM"/>
    </source>
</evidence>
<protein>
    <recommendedName>
        <fullName evidence="4">DUF4363 family protein</fullName>
    </recommendedName>
</protein>
<dbReference type="AlphaFoldDB" id="A0A1S1Z0I6"/>
<dbReference type="OrthoDB" id="980097at2"/>
<dbReference type="RefSeq" id="WP_044222778.1">
    <property type="nucleotide sequence ID" value="NZ_JRYR02000001.1"/>
</dbReference>
<sequence>MKALKQLLVFVLVTIVAVNTSFAKGNENDDNEINQLRASVENAAATDWQVYADAAERCIELRTNLSEAYVWISKSIEINSNSTNLEVKADYLKLNGAKEMAIATYNEAILAGMQEGRDITKIQKKVLRLR</sequence>
<reference evidence="2 3" key="1">
    <citation type="journal article" date="2012" name="Int. J. Syst. Evol. Microbiol.">
        <title>Flammeovirga pacifica sp. nov., isolated from deep-sea sediment.</title>
        <authorList>
            <person name="Xu H."/>
            <person name="Fu Y."/>
            <person name="Yang N."/>
            <person name="Ding Z."/>
            <person name="Lai Q."/>
            <person name="Zeng R."/>
        </authorList>
    </citation>
    <scope>NUCLEOTIDE SEQUENCE [LARGE SCALE GENOMIC DNA]</scope>
    <source>
        <strain evidence="3">DSM 24597 / LMG 26175 / WPAGA1</strain>
    </source>
</reference>
<keyword evidence="1" id="KW-0732">Signal</keyword>
<evidence type="ECO:0000313" key="3">
    <source>
        <dbReference type="Proteomes" id="UP000179797"/>
    </source>
</evidence>
<organism evidence="2 3">
    <name type="scientific">Flammeovirga pacifica</name>
    <dbReference type="NCBI Taxonomy" id="915059"/>
    <lineage>
        <taxon>Bacteria</taxon>
        <taxon>Pseudomonadati</taxon>
        <taxon>Bacteroidota</taxon>
        <taxon>Cytophagia</taxon>
        <taxon>Cytophagales</taxon>
        <taxon>Flammeovirgaceae</taxon>
        <taxon>Flammeovirga</taxon>
    </lineage>
</organism>
<evidence type="ECO:0000256" key="1">
    <source>
        <dbReference type="SAM" id="SignalP"/>
    </source>
</evidence>
<comment type="caution">
    <text evidence="2">The sequence shown here is derived from an EMBL/GenBank/DDBJ whole genome shotgun (WGS) entry which is preliminary data.</text>
</comment>
<feature type="chain" id="PRO_5010359545" description="DUF4363 family protein" evidence="1">
    <location>
        <begin position="24"/>
        <end position="130"/>
    </location>
</feature>